<evidence type="ECO:0000313" key="3">
    <source>
        <dbReference type="Proteomes" id="UP001161247"/>
    </source>
</evidence>
<gene>
    <name evidence="2" type="ORF">OLC1_LOCUS14534</name>
</gene>
<dbReference type="Proteomes" id="UP001161247">
    <property type="component" value="Chromosome 5"/>
</dbReference>
<feature type="region of interest" description="Disordered" evidence="1">
    <location>
        <begin position="1"/>
        <end position="74"/>
    </location>
</feature>
<reference evidence="2" key="1">
    <citation type="submission" date="2023-03" db="EMBL/GenBank/DDBJ databases">
        <authorList>
            <person name="Julca I."/>
        </authorList>
    </citation>
    <scope>NUCLEOTIDE SEQUENCE</scope>
</reference>
<evidence type="ECO:0000313" key="2">
    <source>
        <dbReference type="EMBL" id="CAI9105939.1"/>
    </source>
</evidence>
<name>A0AAV1DFY3_OLDCO</name>
<dbReference type="Pfam" id="PF03004">
    <property type="entry name" value="Transposase_24"/>
    <property type="match status" value="1"/>
</dbReference>
<organism evidence="2 3">
    <name type="scientific">Oldenlandia corymbosa var. corymbosa</name>
    <dbReference type="NCBI Taxonomy" id="529605"/>
    <lineage>
        <taxon>Eukaryota</taxon>
        <taxon>Viridiplantae</taxon>
        <taxon>Streptophyta</taxon>
        <taxon>Embryophyta</taxon>
        <taxon>Tracheophyta</taxon>
        <taxon>Spermatophyta</taxon>
        <taxon>Magnoliopsida</taxon>
        <taxon>eudicotyledons</taxon>
        <taxon>Gunneridae</taxon>
        <taxon>Pentapetalae</taxon>
        <taxon>asterids</taxon>
        <taxon>lamiids</taxon>
        <taxon>Gentianales</taxon>
        <taxon>Rubiaceae</taxon>
        <taxon>Rubioideae</taxon>
        <taxon>Spermacoceae</taxon>
        <taxon>Hedyotis-Oldenlandia complex</taxon>
        <taxon>Oldenlandia</taxon>
    </lineage>
</organism>
<dbReference type="InterPro" id="IPR004252">
    <property type="entry name" value="Probable_transposase_24"/>
</dbReference>
<accession>A0AAV1DFY3</accession>
<feature type="compositionally biased region" description="Polar residues" evidence="1">
    <location>
        <begin position="337"/>
        <end position="348"/>
    </location>
</feature>
<feature type="compositionally biased region" description="Basic and acidic residues" evidence="1">
    <location>
        <begin position="318"/>
        <end position="330"/>
    </location>
</feature>
<feature type="compositionally biased region" description="Polar residues" evidence="1">
    <location>
        <begin position="306"/>
        <end position="317"/>
    </location>
</feature>
<protein>
    <submittedName>
        <fullName evidence="2">OLC1v1004976C1</fullName>
    </submittedName>
</protein>
<proteinExistence type="predicted"/>
<dbReference type="EMBL" id="OX459122">
    <property type="protein sequence ID" value="CAI9105939.1"/>
    <property type="molecule type" value="Genomic_DNA"/>
</dbReference>
<sequence length="348" mass="39296">MVSSRKKSQCAIGSMLDLLNEPPRSRSHNQENNSNGSNSLNSASSTDSESLHTSESSEDDNTIGRGPTRQGFRWGTGEKMILELNDDNQVVGSMAVEFGTQLGILAKEGKSETKTYLLANRPGRIEEDQWPAFVNYWLSKRARKISNRNKRNRKELQMPHRQGRTDTYNLQNQATLKALKQQLPPEFQDDIEANNKIFEDVIRKDAPGCLRSCKIASKSKKVFTFQQEFDRAVDERVASIQHDLEIKLQNEMDERLSKMKDDWLAEMKTMMQDQSSSFGSPNTQVQESSNSQHKIALKEPLHGLGKSSNNGQTNESTKVSKEINQSKDDNPPLIRSDATSTMEIQKVT</sequence>
<evidence type="ECO:0000256" key="1">
    <source>
        <dbReference type="SAM" id="MobiDB-lite"/>
    </source>
</evidence>
<dbReference type="AlphaFoldDB" id="A0AAV1DFY3"/>
<feature type="compositionally biased region" description="Low complexity" evidence="1">
    <location>
        <begin position="30"/>
        <end position="48"/>
    </location>
</feature>
<keyword evidence="3" id="KW-1185">Reference proteome</keyword>
<feature type="region of interest" description="Disordered" evidence="1">
    <location>
        <begin position="271"/>
        <end position="348"/>
    </location>
</feature>
<feature type="compositionally biased region" description="Polar residues" evidence="1">
    <location>
        <begin position="271"/>
        <end position="293"/>
    </location>
</feature>